<keyword evidence="1" id="KW-0805">Transcription regulation</keyword>
<dbReference type="Gene3D" id="2.10.109.10">
    <property type="entry name" value="Umud Fragment, subunit A"/>
    <property type="match status" value="1"/>
</dbReference>
<dbReference type="CDD" id="cd06529">
    <property type="entry name" value="S24_LexA-like"/>
    <property type="match status" value="1"/>
</dbReference>
<keyword evidence="3" id="KW-0804">Transcription</keyword>
<dbReference type="AlphaFoldDB" id="S0DE17"/>
<dbReference type="CDD" id="cd00093">
    <property type="entry name" value="HTH_XRE"/>
    <property type="match status" value="1"/>
</dbReference>
<evidence type="ECO:0000313" key="5">
    <source>
        <dbReference type="EMBL" id="CCO21408.1"/>
    </source>
</evidence>
<sequence length="244" mass="26315">METRLVQIRRQLGLKQEDLARVLDCSPENISMIERGKSSLSERNKKCLIKKFNLNPEWFENSAEPMFMSDGDAAFVAENAGTAAAPMPDSANIPLFDMAGIAGLASLLEYTAASRGAKRGRGRKSSAEKSFEPVGRIGIPGLPACDGALRVAGDGMSPIVGSGDIVLYSRLESPDEIFWGEMYLVSVESSAGEYVAVRYLRKSKNDGRAVLAGANPQFAETEVELSKIRAIALVKATIRVAVSR</sequence>
<proteinExistence type="predicted"/>
<name>S0DE17_9ZZZZ</name>
<reference evidence="5" key="2">
    <citation type="journal article" date="2013" name="Biotechnol. Biofuels">
        <title>Mining for hemicellulases in the fungus-growing termite Pseudacanthotermes militaris using functional metagenomics.</title>
        <authorList>
            <person name="Bastien G."/>
            <person name="Arnal G."/>
            <person name="Bozonnet S."/>
            <person name="Laguerre S."/>
            <person name="Ferreira F."/>
            <person name="Faure R."/>
            <person name="Henrissat B."/>
            <person name="Lefevre F."/>
            <person name="Robe P."/>
            <person name="Bouchez O."/>
            <person name="Noirot C."/>
            <person name="Dumon C."/>
            <person name="O'Donohue M."/>
        </authorList>
    </citation>
    <scope>NUCLEOTIDE SEQUENCE</scope>
</reference>
<dbReference type="InterPro" id="IPR039418">
    <property type="entry name" value="LexA-like"/>
</dbReference>
<dbReference type="InterPro" id="IPR015927">
    <property type="entry name" value="Peptidase_S24_S26A/B/C"/>
</dbReference>
<reference evidence="5" key="1">
    <citation type="submission" date="2012-10" db="EMBL/GenBank/DDBJ databases">
        <authorList>
            <person name="Sandrine L."/>
        </authorList>
    </citation>
    <scope>NUCLEOTIDE SEQUENCE</scope>
</reference>
<dbReference type="EMBL" id="HF548299">
    <property type="protein sequence ID" value="CCO21408.1"/>
    <property type="molecule type" value="Genomic_DNA"/>
</dbReference>
<dbReference type="SUPFAM" id="SSF47413">
    <property type="entry name" value="lambda repressor-like DNA-binding domains"/>
    <property type="match status" value="1"/>
</dbReference>
<evidence type="ECO:0000256" key="1">
    <source>
        <dbReference type="ARBA" id="ARBA00023015"/>
    </source>
</evidence>
<protein>
    <submittedName>
        <fullName evidence="5">Putative peptidase S24/LexA repressor family protein</fullName>
    </submittedName>
</protein>
<evidence type="ECO:0000259" key="4">
    <source>
        <dbReference type="PROSITE" id="PS50943"/>
    </source>
</evidence>
<gene>
    <name evidence="5" type="ORF">BN138_596</name>
</gene>
<dbReference type="SMART" id="SM00530">
    <property type="entry name" value="HTH_XRE"/>
    <property type="match status" value="1"/>
</dbReference>
<dbReference type="PROSITE" id="PS50943">
    <property type="entry name" value="HTH_CROC1"/>
    <property type="match status" value="1"/>
</dbReference>
<dbReference type="InterPro" id="IPR001387">
    <property type="entry name" value="Cro/C1-type_HTH"/>
</dbReference>
<feature type="domain" description="HTH cro/C1-type" evidence="4">
    <location>
        <begin position="5"/>
        <end position="59"/>
    </location>
</feature>
<dbReference type="PANTHER" id="PTHR40661">
    <property type="match status" value="1"/>
</dbReference>
<dbReference type="Pfam" id="PF01381">
    <property type="entry name" value="HTH_3"/>
    <property type="match status" value="1"/>
</dbReference>
<evidence type="ECO:0000256" key="3">
    <source>
        <dbReference type="ARBA" id="ARBA00023163"/>
    </source>
</evidence>
<dbReference type="Gene3D" id="1.10.260.40">
    <property type="entry name" value="lambda repressor-like DNA-binding domains"/>
    <property type="match status" value="1"/>
</dbReference>
<dbReference type="Pfam" id="PF00717">
    <property type="entry name" value="Peptidase_S24"/>
    <property type="match status" value="1"/>
</dbReference>
<evidence type="ECO:0000256" key="2">
    <source>
        <dbReference type="ARBA" id="ARBA00023125"/>
    </source>
</evidence>
<dbReference type="GO" id="GO:0003677">
    <property type="term" value="F:DNA binding"/>
    <property type="evidence" value="ECO:0007669"/>
    <property type="project" value="UniProtKB-KW"/>
</dbReference>
<dbReference type="InterPro" id="IPR036286">
    <property type="entry name" value="LexA/Signal_pep-like_sf"/>
</dbReference>
<keyword evidence="2" id="KW-0238">DNA-binding</keyword>
<dbReference type="PANTHER" id="PTHR40661:SF1">
    <property type="entry name" value="HTH CRO_C1-TYPE DOMAIN-CONTAINING PROTEIN"/>
    <property type="match status" value="1"/>
</dbReference>
<accession>S0DE17</accession>
<dbReference type="SUPFAM" id="SSF51306">
    <property type="entry name" value="LexA/Signal peptidase"/>
    <property type="match status" value="1"/>
</dbReference>
<organism evidence="5">
    <name type="scientific">termite gut metagenome</name>
    <dbReference type="NCBI Taxonomy" id="433724"/>
    <lineage>
        <taxon>unclassified sequences</taxon>
        <taxon>metagenomes</taxon>
        <taxon>organismal metagenomes</taxon>
    </lineage>
</organism>
<dbReference type="InterPro" id="IPR010982">
    <property type="entry name" value="Lambda_DNA-bd_dom_sf"/>
</dbReference>